<dbReference type="SUPFAM" id="SSF50993">
    <property type="entry name" value="Peptidase/esterase 'gauge' domain"/>
    <property type="match status" value="1"/>
</dbReference>
<organism evidence="9 10">
    <name type="scientific">Funneliformis mosseae</name>
    <name type="common">Endomycorrhizal fungus</name>
    <name type="synonym">Glomus mosseae</name>
    <dbReference type="NCBI Taxonomy" id="27381"/>
    <lineage>
        <taxon>Eukaryota</taxon>
        <taxon>Fungi</taxon>
        <taxon>Fungi incertae sedis</taxon>
        <taxon>Mucoromycota</taxon>
        <taxon>Glomeromycotina</taxon>
        <taxon>Glomeromycetes</taxon>
        <taxon>Glomerales</taxon>
        <taxon>Glomeraceae</taxon>
        <taxon>Funneliformis</taxon>
    </lineage>
</organism>
<evidence type="ECO:0000256" key="2">
    <source>
        <dbReference type="ARBA" id="ARBA00005228"/>
    </source>
</evidence>
<dbReference type="Gene3D" id="2.130.10.120">
    <property type="entry name" value="Prolyl oligopeptidase, N-terminal domain"/>
    <property type="match status" value="1"/>
</dbReference>
<dbReference type="InterPro" id="IPR002470">
    <property type="entry name" value="Peptidase_S9A"/>
</dbReference>
<dbReference type="FunFam" id="2.130.10.120:FF:000001">
    <property type="entry name" value="Prolyl endopeptidase"/>
    <property type="match status" value="1"/>
</dbReference>
<dbReference type="PANTHER" id="PTHR42881">
    <property type="entry name" value="PROLYL ENDOPEPTIDASE"/>
    <property type="match status" value="1"/>
</dbReference>
<dbReference type="EMBL" id="CAJVPP010000994">
    <property type="protein sequence ID" value="CAG8526872.1"/>
    <property type="molecule type" value="Genomic_DNA"/>
</dbReference>
<gene>
    <name evidence="9" type="ORF">FMOSSE_LOCUS5311</name>
</gene>
<comment type="catalytic activity">
    <reaction evidence="1">
        <text>Hydrolysis of Pro-|-Xaa &gt;&gt; Ala-|-Xaa in oligopeptides.</text>
        <dbReference type="EC" id="3.4.21.26"/>
    </reaction>
</comment>
<evidence type="ECO:0000256" key="6">
    <source>
        <dbReference type="RuleBase" id="RU368024"/>
    </source>
</evidence>
<comment type="caution">
    <text evidence="9">The sequence shown here is derived from an EMBL/GenBank/DDBJ whole genome shotgun (WGS) entry which is preliminary data.</text>
</comment>
<dbReference type="InterPro" id="IPR051167">
    <property type="entry name" value="Prolyl_oligopep/macrocyclase"/>
</dbReference>
<accession>A0A9N9AC49</accession>
<reference evidence="9" key="1">
    <citation type="submission" date="2021-06" db="EMBL/GenBank/DDBJ databases">
        <authorList>
            <person name="Kallberg Y."/>
            <person name="Tangrot J."/>
            <person name="Rosling A."/>
        </authorList>
    </citation>
    <scope>NUCLEOTIDE SEQUENCE</scope>
    <source>
        <strain evidence="9">87-6 pot B 2015</strain>
    </source>
</reference>
<sequence length="793" mass="91537">MIEDNEQVKRVGNWNTILITWNKMLYAEENVERQMEYEDMLENNNNFGDDTASAYLSNRTHPQRNNNAKSELGKLFRVDLDPPKYCEKLNYLIDRFLANSKFYSSFNNKPSKMTSPWIYPTIRRDENFVEELHGYKVPDPYRWLEDPDSEETKAFVDAQNALVFKHLESYPYRENFRESLIKNYDYEKYGCPFKSGDNYYYFHNSGLQAQSVLYQLNGSLDVPRAEFFNPNTFEADGTISLNTYSFSKEGNYFCYGISKSGSDWVTIHVRKTINDEDGKKPFPDVIEWVKFSDFNWTIDEKGFFYQRYPEPNKKDDKGTETDVNINSMLYYHLLGTSQSEDILIYKDPENPEFFFSAENTLDGRYVVLTITKDCDPVNKVYLIDLEKTNRKIIENNEFIKLIDNFDAQYIYLANDDLTFYFKTNSNAPRYKIVKYDLANPEQGFVDIVKEHQTDVLSDAAVIAGNKLVLTYMHDVKDKICIFEHSTGQFIKEIPLDIGSILVLTGRRQDRECFFKFISFLNPGIIYRYDFDRDLLSVYRKTDVPGINSDKMETKQVFVESKDKEKIPIFIIAPKNINLDGNNPTFLYGYGGFDASISPSYTVSWLNFIQHFNGVCVVANIRGGGEYGEKWHKAGSLANKQNVFDDFQAVAKWLTDNKITRPEKLAINGASNGGLLVGACINQTPELFGAAVADVGVMDMLRFHKFTCGHGWRSDYGDPDKKEDFEYIYKYSPLHNVQSEKPYPAVLLTTSDHDDRVIDTKAGHGAGKPTMKRIDESTDKFSFIAMSIGAKWVD</sequence>
<dbReference type="GO" id="GO:0004252">
    <property type="term" value="F:serine-type endopeptidase activity"/>
    <property type="evidence" value="ECO:0007669"/>
    <property type="project" value="UniProtKB-UniRule"/>
</dbReference>
<keyword evidence="4 6" id="KW-0378">Hydrolase</keyword>
<name>A0A9N9AC49_FUNMO</name>
<evidence type="ECO:0000256" key="3">
    <source>
        <dbReference type="ARBA" id="ARBA00022670"/>
    </source>
</evidence>
<dbReference type="Pfam" id="PF02897">
    <property type="entry name" value="Peptidase_S9_N"/>
    <property type="match status" value="1"/>
</dbReference>
<evidence type="ECO:0000256" key="1">
    <source>
        <dbReference type="ARBA" id="ARBA00001070"/>
    </source>
</evidence>
<comment type="similarity">
    <text evidence="2 6">Belongs to the peptidase S9A family.</text>
</comment>
<dbReference type="FunFam" id="3.40.50.1820:FF:000005">
    <property type="entry name" value="Prolyl endopeptidase"/>
    <property type="match status" value="1"/>
</dbReference>
<dbReference type="GO" id="GO:0070012">
    <property type="term" value="F:oligopeptidase activity"/>
    <property type="evidence" value="ECO:0007669"/>
    <property type="project" value="TreeGrafter"/>
</dbReference>
<proteinExistence type="inferred from homology"/>
<dbReference type="Proteomes" id="UP000789375">
    <property type="component" value="Unassembled WGS sequence"/>
</dbReference>
<dbReference type="Gene3D" id="3.40.50.1820">
    <property type="entry name" value="alpha/beta hydrolase"/>
    <property type="match status" value="1"/>
</dbReference>
<dbReference type="InterPro" id="IPR001375">
    <property type="entry name" value="Peptidase_S9_cat"/>
</dbReference>
<dbReference type="InterPro" id="IPR023302">
    <property type="entry name" value="Pept_S9A_N"/>
</dbReference>
<protein>
    <recommendedName>
        <fullName evidence="6">Prolyl endopeptidase</fullName>
        <ecNumber evidence="6">3.4.21.-</ecNumber>
    </recommendedName>
</protein>
<dbReference type="PRINTS" id="PR00862">
    <property type="entry name" value="PROLIGOPTASE"/>
</dbReference>
<evidence type="ECO:0000313" key="10">
    <source>
        <dbReference type="Proteomes" id="UP000789375"/>
    </source>
</evidence>
<keyword evidence="5 6" id="KW-0720">Serine protease</keyword>
<dbReference type="SUPFAM" id="SSF53474">
    <property type="entry name" value="alpha/beta-Hydrolases"/>
    <property type="match status" value="1"/>
</dbReference>
<dbReference type="PANTHER" id="PTHR42881:SF2">
    <property type="entry name" value="PROLYL ENDOPEPTIDASE"/>
    <property type="match status" value="1"/>
</dbReference>
<evidence type="ECO:0000259" key="7">
    <source>
        <dbReference type="Pfam" id="PF00326"/>
    </source>
</evidence>
<feature type="domain" description="Peptidase S9 prolyl oligopeptidase catalytic" evidence="7">
    <location>
        <begin position="608"/>
        <end position="756"/>
    </location>
</feature>
<evidence type="ECO:0000256" key="4">
    <source>
        <dbReference type="ARBA" id="ARBA00022801"/>
    </source>
</evidence>
<keyword evidence="3 6" id="KW-0645">Protease</keyword>
<feature type="domain" description="Peptidase S9A N-terminal" evidence="8">
    <location>
        <begin position="120"/>
        <end position="540"/>
    </location>
</feature>
<dbReference type="EC" id="3.4.21.-" evidence="6"/>
<dbReference type="Pfam" id="PF00326">
    <property type="entry name" value="Peptidase_S9"/>
    <property type="match status" value="1"/>
</dbReference>
<dbReference type="InterPro" id="IPR029058">
    <property type="entry name" value="AB_hydrolase_fold"/>
</dbReference>
<evidence type="ECO:0000259" key="8">
    <source>
        <dbReference type="Pfam" id="PF02897"/>
    </source>
</evidence>
<dbReference type="AlphaFoldDB" id="A0A9N9AC49"/>
<dbReference type="GO" id="GO:0005829">
    <property type="term" value="C:cytosol"/>
    <property type="evidence" value="ECO:0007669"/>
    <property type="project" value="TreeGrafter"/>
</dbReference>
<evidence type="ECO:0000256" key="5">
    <source>
        <dbReference type="ARBA" id="ARBA00022825"/>
    </source>
</evidence>
<keyword evidence="10" id="KW-1185">Reference proteome</keyword>
<dbReference type="GO" id="GO:0006508">
    <property type="term" value="P:proteolysis"/>
    <property type="evidence" value="ECO:0007669"/>
    <property type="project" value="UniProtKB-KW"/>
</dbReference>
<evidence type="ECO:0000313" key="9">
    <source>
        <dbReference type="EMBL" id="CAG8526872.1"/>
    </source>
</evidence>